<dbReference type="PROSITE" id="PS51257">
    <property type="entry name" value="PROKAR_LIPOPROTEIN"/>
    <property type="match status" value="1"/>
</dbReference>
<dbReference type="PANTHER" id="PTHR43649:SF33">
    <property type="entry name" value="POLYGALACTURONAN_RHAMNOGALACTURONAN-BINDING PROTEIN YTCQ"/>
    <property type="match status" value="1"/>
</dbReference>
<evidence type="ECO:0000256" key="1">
    <source>
        <dbReference type="ARBA" id="ARBA00022475"/>
    </source>
</evidence>
<dbReference type="Pfam" id="PF13416">
    <property type="entry name" value="SBP_bac_8"/>
    <property type="match status" value="1"/>
</dbReference>
<evidence type="ECO:0000313" key="8">
    <source>
        <dbReference type="Proteomes" id="UP001165962"/>
    </source>
</evidence>
<dbReference type="SUPFAM" id="SSF53850">
    <property type="entry name" value="Periplasmic binding protein-like II"/>
    <property type="match status" value="1"/>
</dbReference>
<organism evidence="7 8">
    <name type="scientific">Paenibacillus agricola</name>
    <dbReference type="NCBI Taxonomy" id="2716264"/>
    <lineage>
        <taxon>Bacteria</taxon>
        <taxon>Bacillati</taxon>
        <taxon>Bacillota</taxon>
        <taxon>Bacilli</taxon>
        <taxon>Bacillales</taxon>
        <taxon>Paenibacillaceae</taxon>
        <taxon>Paenibacillus</taxon>
    </lineage>
</organism>
<keyword evidence="4" id="KW-0564">Palmitate</keyword>
<keyword evidence="3" id="KW-0472">Membrane</keyword>
<dbReference type="InterPro" id="IPR050490">
    <property type="entry name" value="Bact_solute-bd_prot1"/>
</dbReference>
<accession>A0ABX0J6S0</accession>
<sequence>MNNKKWSSSLGGATVLTLLLSACSSGGSAPANSTAAVDTGPLELKFIAPLYSEPLDMNNKLWTEFQKATNTKLNVEWIPSGDYATKINLVYSSGNIPEILIDTNATNPTLINAIRGGAFWDLTALLGDLSQYPNFKNNLHPDAFKYVTVDKKIFGLPRSRPNLGNGIKIRKDWLDKLNIPVPTTLDEYTAAIKKIADSDPDGNGKKDTIGILSVGIPGAHYQPAFGVNKPFYNAEGGLVDYRLTPQYTSYLEWLRKQYADGLMAKEFTAIKDTQAIELFTTGQAVSYVRDIWWDFDWEKALNKLQPGAKLLNLSPLKGPNGTTVDLTTGNGGGIYISKKVPEEKVKRILEYFNKTASKELTDMVYYGVEGVHFTTVNGQSQITELGSKEVTASTIGLSVLSYKDSKWGKIVSRSAPKEYNDAKINETKDYEKSGTMNPFSVIISNKWVEVWPTYESEWKTMSNRMIVGQISVEEYKQYVEKITNLPDLKQAFKEFAQAYKDFFQK</sequence>
<keyword evidence="2 6" id="KW-0732">Signal</keyword>
<dbReference type="RefSeq" id="WP_166151513.1">
    <property type="nucleotide sequence ID" value="NZ_JAAOIW010000005.1"/>
</dbReference>
<protein>
    <submittedName>
        <fullName evidence="7">Extracellular solute-binding protein</fullName>
    </submittedName>
</protein>
<evidence type="ECO:0000256" key="5">
    <source>
        <dbReference type="ARBA" id="ARBA00023288"/>
    </source>
</evidence>
<keyword evidence="1" id="KW-1003">Cell membrane</keyword>
<dbReference type="Gene3D" id="3.40.190.10">
    <property type="entry name" value="Periplasmic binding protein-like II"/>
    <property type="match status" value="2"/>
</dbReference>
<reference evidence="7" key="1">
    <citation type="submission" date="2020-03" db="EMBL/GenBank/DDBJ databases">
        <title>Draft sequencing of Paenibacilllus sp. S3N08.</title>
        <authorList>
            <person name="Kim D.-U."/>
        </authorList>
    </citation>
    <scope>NUCLEOTIDE SEQUENCE</scope>
    <source>
        <strain evidence="7">S3N08</strain>
    </source>
</reference>
<evidence type="ECO:0000256" key="2">
    <source>
        <dbReference type="ARBA" id="ARBA00022729"/>
    </source>
</evidence>
<evidence type="ECO:0000256" key="6">
    <source>
        <dbReference type="SAM" id="SignalP"/>
    </source>
</evidence>
<dbReference type="PANTHER" id="PTHR43649">
    <property type="entry name" value="ARABINOSE-BINDING PROTEIN-RELATED"/>
    <property type="match status" value="1"/>
</dbReference>
<evidence type="ECO:0000256" key="3">
    <source>
        <dbReference type="ARBA" id="ARBA00023136"/>
    </source>
</evidence>
<evidence type="ECO:0000256" key="4">
    <source>
        <dbReference type="ARBA" id="ARBA00023139"/>
    </source>
</evidence>
<feature type="chain" id="PRO_5046639037" evidence="6">
    <location>
        <begin position="32"/>
        <end position="505"/>
    </location>
</feature>
<feature type="signal peptide" evidence="6">
    <location>
        <begin position="1"/>
        <end position="31"/>
    </location>
</feature>
<dbReference type="Proteomes" id="UP001165962">
    <property type="component" value="Unassembled WGS sequence"/>
</dbReference>
<name>A0ABX0J6S0_9BACL</name>
<evidence type="ECO:0000313" key="7">
    <source>
        <dbReference type="EMBL" id="NHN31476.1"/>
    </source>
</evidence>
<keyword evidence="5" id="KW-0449">Lipoprotein</keyword>
<dbReference type="InterPro" id="IPR006059">
    <property type="entry name" value="SBP"/>
</dbReference>
<keyword evidence="8" id="KW-1185">Reference proteome</keyword>
<dbReference type="EMBL" id="JAAOIW010000005">
    <property type="protein sequence ID" value="NHN31476.1"/>
    <property type="molecule type" value="Genomic_DNA"/>
</dbReference>
<comment type="caution">
    <text evidence="7">The sequence shown here is derived from an EMBL/GenBank/DDBJ whole genome shotgun (WGS) entry which is preliminary data.</text>
</comment>
<proteinExistence type="predicted"/>
<gene>
    <name evidence="7" type="ORF">G9U52_16705</name>
</gene>